<dbReference type="Proteomes" id="UP000031599">
    <property type="component" value="Unassembled WGS sequence"/>
</dbReference>
<protein>
    <submittedName>
        <fullName evidence="2">Uncharacterized protein</fullName>
    </submittedName>
</protein>
<evidence type="ECO:0000313" key="2">
    <source>
        <dbReference type="EMBL" id="KIG15944.1"/>
    </source>
</evidence>
<evidence type="ECO:0000256" key="1">
    <source>
        <dbReference type="SAM" id="MobiDB-lite"/>
    </source>
</evidence>
<sequence>MLAPEIAWAGPRDEMKAAYDAALTQANNLEYDAALNILNTAISGAEGAGNGQDPVLASLYMLRAALTFSAEGHGAASKILADLQRAVGLNYYVVVPMEMRSDDIAAYMQQARQASGASAPQAITLTEPVEACGAPLHFEVLLSVPDGGQAALYWRKAGSESEFIGAEMPAFSNVAEVDIPAAEHGDNNIEYFIYAFDAAMNPAANLGLQDQPLVLEQSCTEDTPNEAEPTVEDEPKKPRGPSSLPRVWINLGVGTGFGIAGLGGGTAENTYRQFFPAGSQVYGPAESGCAIARWVAGPREVQDVPGAELIQAFDSFGAPGTTAAMMDAYNAEECAEHHPVSTGFAMAPFHIAPELSFRVGKRVSLGVYGRLQVVTGASMFRDDPGKDLTSSFAQDVRNPTPVGVKQTTKFTWAVGAKFKYFLGKETSKFRPFVGAFAGGGAARLRVNMGFANDRNGNSVPDDLEVGADTDLTGAGCYPVWPYNGACTGDQTDPASDTNLAASVTATANSANRVDVARIGPFFFGALVGFNYQIVKNFALFGELHVGGWLPSDSSMLIDITVGPAITF</sequence>
<evidence type="ECO:0000313" key="3">
    <source>
        <dbReference type="Proteomes" id="UP000031599"/>
    </source>
</evidence>
<dbReference type="EMBL" id="JMCC02000045">
    <property type="protein sequence ID" value="KIG15944.1"/>
    <property type="molecule type" value="Genomic_DNA"/>
</dbReference>
<feature type="compositionally biased region" description="Acidic residues" evidence="1">
    <location>
        <begin position="223"/>
        <end position="232"/>
    </location>
</feature>
<reference evidence="2 3" key="1">
    <citation type="submission" date="2014-12" db="EMBL/GenBank/DDBJ databases">
        <title>Genome assembly of Enhygromyxa salina DSM 15201.</title>
        <authorList>
            <person name="Sharma G."/>
            <person name="Subramanian S."/>
        </authorList>
    </citation>
    <scope>NUCLEOTIDE SEQUENCE [LARGE SCALE GENOMIC DNA]</scope>
    <source>
        <strain evidence="2 3">DSM 15201</strain>
    </source>
</reference>
<comment type="caution">
    <text evidence="2">The sequence shown here is derived from an EMBL/GenBank/DDBJ whole genome shotgun (WGS) entry which is preliminary data.</text>
</comment>
<proteinExistence type="predicted"/>
<gene>
    <name evidence="2" type="ORF">DB30_05135</name>
</gene>
<name>A0A0C1ZE47_9BACT</name>
<dbReference type="AlphaFoldDB" id="A0A0C1ZE47"/>
<accession>A0A0C1ZE47</accession>
<feature type="region of interest" description="Disordered" evidence="1">
    <location>
        <begin position="221"/>
        <end position="243"/>
    </location>
</feature>
<organism evidence="2 3">
    <name type="scientific">Enhygromyxa salina</name>
    <dbReference type="NCBI Taxonomy" id="215803"/>
    <lineage>
        <taxon>Bacteria</taxon>
        <taxon>Pseudomonadati</taxon>
        <taxon>Myxococcota</taxon>
        <taxon>Polyangia</taxon>
        <taxon>Nannocystales</taxon>
        <taxon>Nannocystaceae</taxon>
        <taxon>Enhygromyxa</taxon>
    </lineage>
</organism>